<dbReference type="Proteomes" id="UP001347796">
    <property type="component" value="Unassembled WGS sequence"/>
</dbReference>
<evidence type="ECO:0000256" key="1">
    <source>
        <dbReference type="ARBA" id="ARBA00001913"/>
    </source>
</evidence>
<accession>A0AAN8K682</accession>
<evidence type="ECO:0000313" key="13">
    <source>
        <dbReference type="Proteomes" id="UP001347796"/>
    </source>
</evidence>
<feature type="signal peptide" evidence="10">
    <location>
        <begin position="1"/>
        <end position="20"/>
    </location>
</feature>
<dbReference type="GO" id="GO:0005576">
    <property type="term" value="C:extracellular region"/>
    <property type="evidence" value="ECO:0007669"/>
    <property type="project" value="UniProtKB-SubCell"/>
</dbReference>
<evidence type="ECO:0000256" key="7">
    <source>
        <dbReference type="ARBA" id="ARBA00022837"/>
    </source>
</evidence>
<keyword evidence="10" id="KW-0732">Signal</keyword>
<organism evidence="12 13">
    <name type="scientific">Patella caerulea</name>
    <name type="common">Rayed Mediterranean limpet</name>
    <dbReference type="NCBI Taxonomy" id="87958"/>
    <lineage>
        <taxon>Eukaryota</taxon>
        <taxon>Metazoa</taxon>
        <taxon>Spiralia</taxon>
        <taxon>Lophotrochozoa</taxon>
        <taxon>Mollusca</taxon>
        <taxon>Gastropoda</taxon>
        <taxon>Patellogastropoda</taxon>
        <taxon>Patelloidea</taxon>
        <taxon>Patellidae</taxon>
        <taxon>Patella</taxon>
    </lineage>
</organism>
<dbReference type="Pfam" id="PF05826">
    <property type="entry name" value="Phospholip_A2_2"/>
    <property type="match status" value="1"/>
</dbReference>
<evidence type="ECO:0000256" key="2">
    <source>
        <dbReference type="ARBA" id="ARBA00004613"/>
    </source>
</evidence>
<dbReference type="Gene3D" id="1.20.90.10">
    <property type="entry name" value="Phospholipase A2 domain"/>
    <property type="match status" value="1"/>
</dbReference>
<dbReference type="AlphaFoldDB" id="A0AAN8K682"/>
<dbReference type="GO" id="GO:0046872">
    <property type="term" value="F:metal ion binding"/>
    <property type="evidence" value="ECO:0007669"/>
    <property type="project" value="UniProtKB-KW"/>
</dbReference>
<evidence type="ECO:0000313" key="12">
    <source>
        <dbReference type="EMBL" id="KAK6190732.1"/>
    </source>
</evidence>
<dbReference type="GO" id="GO:0004623">
    <property type="term" value="F:phospholipase A2 activity"/>
    <property type="evidence" value="ECO:0007669"/>
    <property type="project" value="UniProtKB-EC"/>
</dbReference>
<name>A0AAN8K682_PATCE</name>
<keyword evidence="7" id="KW-0106">Calcium</keyword>
<dbReference type="GO" id="GO:0050482">
    <property type="term" value="P:arachidonate secretion"/>
    <property type="evidence" value="ECO:0007669"/>
    <property type="project" value="InterPro"/>
</dbReference>
<keyword evidence="9" id="KW-1015">Disulfide bond</keyword>
<evidence type="ECO:0000256" key="6">
    <source>
        <dbReference type="ARBA" id="ARBA00022801"/>
    </source>
</evidence>
<dbReference type="EC" id="3.1.1.4" evidence="3"/>
<evidence type="ECO:0000256" key="5">
    <source>
        <dbReference type="ARBA" id="ARBA00022723"/>
    </source>
</evidence>
<dbReference type="InterPro" id="IPR033113">
    <property type="entry name" value="PLA2_histidine"/>
</dbReference>
<dbReference type="EMBL" id="JAZGQO010000002">
    <property type="protein sequence ID" value="KAK6190732.1"/>
    <property type="molecule type" value="Genomic_DNA"/>
</dbReference>
<reference evidence="12 13" key="1">
    <citation type="submission" date="2024-01" db="EMBL/GenBank/DDBJ databases">
        <title>The genome of the rayed Mediterranean limpet Patella caerulea (Linnaeus, 1758).</title>
        <authorList>
            <person name="Anh-Thu Weber A."/>
            <person name="Halstead-Nussloch G."/>
        </authorList>
    </citation>
    <scope>NUCLEOTIDE SEQUENCE [LARGE SCALE GENOMIC DNA]</scope>
    <source>
        <strain evidence="12">AATW-2023a</strain>
        <tissue evidence="12">Whole specimen</tissue>
    </source>
</reference>
<dbReference type="PANTHER" id="PTHR12253">
    <property type="entry name" value="RH14732P"/>
    <property type="match status" value="1"/>
</dbReference>
<keyword evidence="5" id="KW-0479">Metal-binding</keyword>
<gene>
    <name evidence="12" type="ORF">SNE40_002531</name>
</gene>
<feature type="chain" id="PRO_5043055846" description="phospholipase A2" evidence="10">
    <location>
        <begin position="21"/>
        <end position="227"/>
    </location>
</feature>
<evidence type="ECO:0000256" key="8">
    <source>
        <dbReference type="ARBA" id="ARBA00023098"/>
    </source>
</evidence>
<dbReference type="FunFam" id="1.20.90.10:FF:000002">
    <property type="entry name" value="Phospholipase A2 group III"/>
    <property type="match status" value="1"/>
</dbReference>
<dbReference type="GO" id="GO:0006644">
    <property type="term" value="P:phospholipid metabolic process"/>
    <property type="evidence" value="ECO:0007669"/>
    <property type="project" value="InterPro"/>
</dbReference>
<dbReference type="PROSITE" id="PS00118">
    <property type="entry name" value="PA2_HIS"/>
    <property type="match status" value="1"/>
</dbReference>
<evidence type="ECO:0000256" key="10">
    <source>
        <dbReference type="SAM" id="SignalP"/>
    </source>
</evidence>
<proteinExistence type="predicted"/>
<dbReference type="SUPFAM" id="SSF48619">
    <property type="entry name" value="Phospholipase A2, PLA2"/>
    <property type="match status" value="1"/>
</dbReference>
<evidence type="ECO:0000256" key="9">
    <source>
        <dbReference type="ARBA" id="ARBA00023157"/>
    </source>
</evidence>
<sequence>MFLANIGQFMYMCMVCVVTAETMFYRSGDILVEIERSGSTEQCYVYGHRDIIKQILEEETSSPVIPITREEIHNIINSCTADINTLLEFSTNKRYKRRLIYPGTKWCGAGNISSNYSDLGEHAETDSCCREHDHCPNYILPFNTKDGLTNYGLFSKLHCDCDDAFYNCLKSTTEKAAIDVGYLYFNILKVNCFKVIDVETCIKKGWWFTCSKKGIVKRTRFVSSKSF</sequence>
<comment type="caution">
    <text evidence="12">The sequence shown here is derived from an EMBL/GenBank/DDBJ whole genome shotgun (WGS) entry which is preliminary data.</text>
</comment>
<evidence type="ECO:0000256" key="4">
    <source>
        <dbReference type="ARBA" id="ARBA00022525"/>
    </source>
</evidence>
<keyword evidence="4" id="KW-0964">Secreted</keyword>
<feature type="domain" description="Phospholipase A2-like central" evidence="11">
    <location>
        <begin position="100"/>
        <end position="194"/>
    </location>
</feature>
<protein>
    <recommendedName>
        <fullName evidence="3">phospholipase A2</fullName>
        <ecNumber evidence="3">3.1.1.4</ecNumber>
    </recommendedName>
</protein>
<keyword evidence="6" id="KW-0378">Hydrolase</keyword>
<evidence type="ECO:0000259" key="11">
    <source>
        <dbReference type="Pfam" id="PF05826"/>
    </source>
</evidence>
<keyword evidence="8" id="KW-0443">Lipid metabolism</keyword>
<dbReference type="InterPro" id="IPR036444">
    <property type="entry name" value="PLipase_A2_dom_sf"/>
</dbReference>
<evidence type="ECO:0000256" key="3">
    <source>
        <dbReference type="ARBA" id="ARBA00013278"/>
    </source>
</evidence>
<keyword evidence="13" id="KW-1185">Reference proteome</keyword>
<comment type="cofactor">
    <cofactor evidence="1">
        <name>Ca(2+)</name>
        <dbReference type="ChEBI" id="CHEBI:29108"/>
    </cofactor>
</comment>
<comment type="subcellular location">
    <subcellularLocation>
        <location evidence="2">Secreted</location>
    </subcellularLocation>
</comment>
<dbReference type="InterPro" id="IPR016090">
    <property type="entry name" value="PLA2-like_dom"/>
</dbReference>
<dbReference type="CDD" id="cd04704">
    <property type="entry name" value="PLA2_bee_venom_like"/>
    <property type="match status" value="1"/>
</dbReference>